<name>A0ABN3WUF3_STRTU</name>
<dbReference type="Proteomes" id="UP001501102">
    <property type="component" value="Unassembled WGS sequence"/>
</dbReference>
<organism evidence="1 2">
    <name type="scientific">Streptomyces thioluteus</name>
    <dbReference type="NCBI Taxonomy" id="66431"/>
    <lineage>
        <taxon>Bacteria</taxon>
        <taxon>Bacillati</taxon>
        <taxon>Actinomycetota</taxon>
        <taxon>Actinomycetes</taxon>
        <taxon>Kitasatosporales</taxon>
        <taxon>Streptomycetaceae</taxon>
        <taxon>Streptomyces</taxon>
    </lineage>
</organism>
<comment type="caution">
    <text evidence="1">The sequence shown here is derived from an EMBL/GenBank/DDBJ whole genome shotgun (WGS) entry which is preliminary data.</text>
</comment>
<keyword evidence="2" id="KW-1185">Reference proteome</keyword>
<dbReference type="EMBL" id="BAAAXZ010000080">
    <property type="protein sequence ID" value="GAA2924991.1"/>
    <property type="molecule type" value="Genomic_DNA"/>
</dbReference>
<reference evidence="1 2" key="1">
    <citation type="journal article" date="2019" name="Int. J. Syst. Evol. Microbiol.">
        <title>The Global Catalogue of Microorganisms (GCM) 10K type strain sequencing project: providing services to taxonomists for standard genome sequencing and annotation.</title>
        <authorList>
            <consortium name="The Broad Institute Genomics Platform"/>
            <consortium name="The Broad Institute Genome Sequencing Center for Infectious Disease"/>
            <person name="Wu L."/>
            <person name="Ma J."/>
        </authorList>
    </citation>
    <scope>NUCLEOTIDE SEQUENCE [LARGE SCALE GENOMIC DNA]</scope>
    <source>
        <strain evidence="1 2">JCM 4087</strain>
    </source>
</reference>
<evidence type="ECO:0000313" key="2">
    <source>
        <dbReference type="Proteomes" id="UP001501102"/>
    </source>
</evidence>
<gene>
    <name evidence="1" type="ORF">GCM10020221_21190</name>
</gene>
<proteinExistence type="predicted"/>
<evidence type="ECO:0000313" key="1">
    <source>
        <dbReference type="EMBL" id="GAA2924991.1"/>
    </source>
</evidence>
<sequence length="122" mass="13332">MANEEKGRGEKKGMRWDREMIGSRFLNCSISYVDHLPPFLHLYGGGLVVLSFRSWGGGDGVEGLTDLTVRYYLCLGARGGKGELSALELVHGVSWADVAALWGLGVQVYPVQLLKCRTGSMI</sequence>
<accession>A0ABN3WUF3</accession>
<protein>
    <submittedName>
        <fullName evidence="1">Uncharacterized protein</fullName>
    </submittedName>
</protein>